<reference evidence="2 3" key="1">
    <citation type="journal article" date="2017" name="Int. J. Syst. Evol. Microbiol.">
        <title>Rhodosalinus sediminis gen. nov., sp. nov., isolated from marine saltern.</title>
        <authorList>
            <person name="Guo L.Y."/>
            <person name="Ling S.K."/>
            <person name="Li C.M."/>
            <person name="Chen G.J."/>
            <person name="Du Z.J."/>
        </authorList>
    </citation>
    <scope>NUCLEOTIDE SEQUENCE [LARGE SCALE GENOMIC DNA]</scope>
    <source>
        <strain evidence="2 3">WDN1C137</strain>
    </source>
</reference>
<keyword evidence="1" id="KW-1133">Transmembrane helix</keyword>
<feature type="transmembrane region" description="Helical" evidence="1">
    <location>
        <begin position="62"/>
        <end position="81"/>
    </location>
</feature>
<dbReference type="OrthoDB" id="2242787at2"/>
<evidence type="ECO:0000313" key="3">
    <source>
        <dbReference type="Proteomes" id="UP000257131"/>
    </source>
</evidence>
<gene>
    <name evidence="2" type="ORF">DRV84_12565</name>
</gene>
<evidence type="ECO:0000256" key="1">
    <source>
        <dbReference type="SAM" id="Phobius"/>
    </source>
</evidence>
<name>A0A3D9BNY4_9RHOB</name>
<feature type="transmembrane region" description="Helical" evidence="1">
    <location>
        <begin position="168"/>
        <end position="187"/>
    </location>
</feature>
<feature type="transmembrane region" description="Helical" evidence="1">
    <location>
        <begin position="93"/>
        <end position="109"/>
    </location>
</feature>
<comment type="caution">
    <text evidence="2">The sequence shown here is derived from an EMBL/GenBank/DDBJ whole genome shotgun (WGS) entry which is preliminary data.</text>
</comment>
<dbReference type="AlphaFoldDB" id="A0A3D9BNY4"/>
<organism evidence="2 3">
    <name type="scientific">Rhodosalinus sediminis</name>
    <dbReference type="NCBI Taxonomy" id="1940533"/>
    <lineage>
        <taxon>Bacteria</taxon>
        <taxon>Pseudomonadati</taxon>
        <taxon>Pseudomonadota</taxon>
        <taxon>Alphaproteobacteria</taxon>
        <taxon>Rhodobacterales</taxon>
        <taxon>Paracoccaceae</taxon>
        <taxon>Rhodosalinus</taxon>
    </lineage>
</organism>
<accession>A0A3D9BNY4</accession>
<proteinExistence type="predicted"/>
<feature type="transmembrane region" description="Helical" evidence="1">
    <location>
        <begin position="142"/>
        <end position="162"/>
    </location>
</feature>
<evidence type="ECO:0000313" key="2">
    <source>
        <dbReference type="EMBL" id="REC55146.1"/>
    </source>
</evidence>
<dbReference type="EMBL" id="QOHR01000021">
    <property type="protein sequence ID" value="REC55146.1"/>
    <property type="molecule type" value="Genomic_DNA"/>
</dbReference>
<protein>
    <submittedName>
        <fullName evidence="2">Uncharacterized protein</fullName>
    </submittedName>
</protein>
<keyword evidence="1" id="KW-0812">Transmembrane</keyword>
<feature type="transmembrane region" description="Helical" evidence="1">
    <location>
        <begin position="6"/>
        <end position="27"/>
    </location>
</feature>
<sequence>MAFDEAQLAAVAASLSVMAYLPYGWAVLRGRARPQRSSWLIWSVLSAVAFFAVLGSGGTRGLLFTGSQMAGTAAIFLLSLWRGAGSVFNRSEGAILSLSALGLLLWWATDDAAYAMALSIAIGATGGSLTVLQAYRRPGSEALLPWAVQTLAAGFGVASALGGSMLELAYPAYLLALYAAIFGAGLAGRSIYGLPPGGAA</sequence>
<feature type="transmembrane region" description="Helical" evidence="1">
    <location>
        <begin position="39"/>
        <end position="56"/>
    </location>
</feature>
<keyword evidence="1" id="KW-0472">Membrane</keyword>
<feature type="transmembrane region" description="Helical" evidence="1">
    <location>
        <begin position="115"/>
        <end position="135"/>
    </location>
</feature>
<keyword evidence="3" id="KW-1185">Reference proteome</keyword>
<dbReference type="Proteomes" id="UP000257131">
    <property type="component" value="Unassembled WGS sequence"/>
</dbReference>
<dbReference type="RefSeq" id="WP_115981236.1">
    <property type="nucleotide sequence ID" value="NZ_CAJXNW010000011.1"/>
</dbReference>